<evidence type="ECO:0000256" key="1">
    <source>
        <dbReference type="ARBA" id="ARBA00004141"/>
    </source>
</evidence>
<dbReference type="InterPro" id="IPR036259">
    <property type="entry name" value="MFS_trans_sf"/>
</dbReference>
<dbReference type="Pfam" id="PF07690">
    <property type="entry name" value="MFS_1"/>
    <property type="match status" value="1"/>
</dbReference>
<feature type="compositionally biased region" description="Polar residues" evidence="5">
    <location>
        <begin position="515"/>
        <end position="540"/>
    </location>
</feature>
<dbReference type="Proteomes" id="UP000681967">
    <property type="component" value="Unassembled WGS sequence"/>
</dbReference>
<evidence type="ECO:0000313" key="7">
    <source>
        <dbReference type="EMBL" id="CAF1005899.1"/>
    </source>
</evidence>
<reference evidence="9" key="1">
    <citation type="submission" date="2021-02" db="EMBL/GenBank/DDBJ databases">
        <authorList>
            <person name="Nowell W R."/>
        </authorList>
    </citation>
    <scope>NUCLEOTIDE SEQUENCE</scope>
</reference>
<feature type="transmembrane region" description="Helical" evidence="6">
    <location>
        <begin position="287"/>
        <end position="311"/>
    </location>
</feature>
<sequence>MSNISIYVIATILAIQTIISCLTSTIGQYVYRYYLEIYPNSSNYTVNNAYHAFYVVDVNRNETSTCSHKNISRDGDAHTWAQQNSAELFFWTSLVSSCPVIIMTYVLGLYTPQLGKRVVLIIPMLGSTIQLILWLLIIYFRLSELWWYTAAFINGLSGAGGVISLTLTVILTENTSENERSSRFVRFGAMQTAITAIATLIIGYYISWRGFNDLYWMALTLQILAIVIVLRFLKGLDNHVDERTHLLSSSSSNDEVTVVEPVNWRNFFRVFTVLHSNQRSKKKRISLFLTLFANGFFTLGLACFAPLLFYLLNAPFCWTSKDIGKFSALNALTSAFLSLLGMNLLTYFGVIDVTICAISHVFFFVSALWVAFARYDWQLFLSLLLNAFSGYQGTLTTSMMSKWLNTHEQNNAFTLVTEINTIITTFGTAFFNWLYAHTVIYQRNLVLLIAAGLSVIPFILNICLLIVTRKMPDDEVLSTDKIESEPFHSENSTLSHADDVAYLIIPSQSLTTTVQTPSSERYQSDATYDNQTQQIMTPTNDDLGIL</sequence>
<keyword evidence="3 6" id="KW-1133">Transmembrane helix</keyword>
<dbReference type="PANTHER" id="PTHR23507">
    <property type="entry name" value="ZGC:174356"/>
    <property type="match status" value="1"/>
</dbReference>
<feature type="transmembrane region" description="Helical" evidence="6">
    <location>
        <begin position="323"/>
        <end position="340"/>
    </location>
</feature>
<feature type="transmembrane region" description="Helical" evidence="6">
    <location>
        <begin position="347"/>
        <end position="371"/>
    </location>
</feature>
<feature type="transmembrane region" description="Helical" evidence="6">
    <location>
        <begin position="7"/>
        <end position="31"/>
    </location>
</feature>
<dbReference type="EMBL" id="CAJNRE010001768">
    <property type="protein sequence ID" value="CAF1956444.1"/>
    <property type="molecule type" value="Genomic_DNA"/>
</dbReference>
<dbReference type="EMBL" id="CAJOBH010003278">
    <property type="protein sequence ID" value="CAF3945656.1"/>
    <property type="molecule type" value="Genomic_DNA"/>
</dbReference>
<evidence type="ECO:0000256" key="3">
    <source>
        <dbReference type="ARBA" id="ARBA00022989"/>
    </source>
</evidence>
<dbReference type="GO" id="GO:0022857">
    <property type="term" value="F:transmembrane transporter activity"/>
    <property type="evidence" value="ECO:0007669"/>
    <property type="project" value="InterPro"/>
</dbReference>
<dbReference type="OrthoDB" id="6104307at2759"/>
<comment type="subcellular location">
    <subcellularLocation>
        <location evidence="1">Membrane</location>
        <topology evidence="1">Multi-pass membrane protein</topology>
    </subcellularLocation>
</comment>
<feature type="transmembrane region" description="Helical" evidence="6">
    <location>
        <begin position="445"/>
        <end position="467"/>
    </location>
</feature>
<feature type="transmembrane region" description="Helical" evidence="6">
    <location>
        <begin position="412"/>
        <end position="433"/>
    </location>
</feature>
<dbReference type="Proteomes" id="UP000663824">
    <property type="component" value="Unassembled WGS sequence"/>
</dbReference>
<evidence type="ECO:0000256" key="6">
    <source>
        <dbReference type="SAM" id="Phobius"/>
    </source>
</evidence>
<name>A0A816LRN5_9BILA</name>
<dbReference type="Proteomes" id="UP000676336">
    <property type="component" value="Unassembled WGS sequence"/>
</dbReference>
<feature type="transmembrane region" description="Helical" evidence="6">
    <location>
        <begin position="184"/>
        <end position="208"/>
    </location>
</feature>
<evidence type="ECO:0000313" key="13">
    <source>
        <dbReference type="Proteomes" id="UP000663824"/>
    </source>
</evidence>
<proteinExistence type="predicted"/>
<feature type="region of interest" description="Disordered" evidence="5">
    <location>
        <begin position="515"/>
        <end position="546"/>
    </location>
</feature>
<evidence type="ECO:0000256" key="4">
    <source>
        <dbReference type="ARBA" id="ARBA00023136"/>
    </source>
</evidence>
<gene>
    <name evidence="10" type="ORF">BYL167_LOCUS10745</name>
    <name evidence="7" type="ORF">CJN711_LOCUS2587</name>
    <name evidence="11" type="ORF">GIL414_LOCUS16430</name>
    <name evidence="8" type="ORF">KQP761_LOCUS35833</name>
    <name evidence="9" type="ORF">MBJ925_LOCUS6146</name>
    <name evidence="12" type="ORF">SMN809_LOCUS17092</name>
</gene>
<dbReference type="GO" id="GO:0016020">
    <property type="term" value="C:membrane"/>
    <property type="evidence" value="ECO:0007669"/>
    <property type="project" value="UniProtKB-SubCell"/>
</dbReference>
<dbReference type="EMBL" id="CAJNOW010020203">
    <property type="protein sequence ID" value="CAF1677923.1"/>
    <property type="molecule type" value="Genomic_DNA"/>
</dbReference>
<evidence type="ECO:0000313" key="8">
    <source>
        <dbReference type="EMBL" id="CAF1677923.1"/>
    </source>
</evidence>
<evidence type="ECO:0000256" key="2">
    <source>
        <dbReference type="ARBA" id="ARBA00022692"/>
    </source>
</evidence>
<protein>
    <submittedName>
        <fullName evidence="9">Uncharacterized protein</fullName>
    </submittedName>
</protein>
<accession>A0A816LRN5</accession>
<evidence type="ECO:0000256" key="5">
    <source>
        <dbReference type="SAM" id="MobiDB-lite"/>
    </source>
</evidence>
<dbReference type="AlphaFoldDB" id="A0A816LRN5"/>
<evidence type="ECO:0000313" key="12">
    <source>
        <dbReference type="EMBL" id="CAF4095870.1"/>
    </source>
</evidence>
<dbReference type="EMBL" id="CAJNOV010000158">
    <property type="protein sequence ID" value="CAF1005899.1"/>
    <property type="molecule type" value="Genomic_DNA"/>
</dbReference>
<feature type="transmembrane region" description="Helical" evidence="6">
    <location>
        <begin position="88"/>
        <end position="111"/>
    </location>
</feature>
<comment type="caution">
    <text evidence="9">The sequence shown here is derived from an EMBL/GenBank/DDBJ whole genome shotgun (WGS) entry which is preliminary data.</text>
</comment>
<dbReference type="SUPFAM" id="SSF103473">
    <property type="entry name" value="MFS general substrate transporter"/>
    <property type="match status" value="1"/>
</dbReference>
<feature type="transmembrane region" description="Helical" evidence="6">
    <location>
        <begin position="146"/>
        <end position="172"/>
    </location>
</feature>
<keyword evidence="2 6" id="KW-0812">Transmembrane</keyword>
<feature type="transmembrane region" description="Helical" evidence="6">
    <location>
        <begin position="118"/>
        <end position="140"/>
    </location>
</feature>
<dbReference type="Proteomes" id="UP000663855">
    <property type="component" value="Unassembled WGS sequence"/>
</dbReference>
<evidence type="ECO:0000313" key="9">
    <source>
        <dbReference type="EMBL" id="CAF1956444.1"/>
    </source>
</evidence>
<dbReference type="EMBL" id="CAJOBI010007822">
    <property type="protein sequence ID" value="CAF4095870.1"/>
    <property type="molecule type" value="Genomic_DNA"/>
</dbReference>
<dbReference type="Proteomes" id="UP000681720">
    <property type="component" value="Unassembled WGS sequence"/>
</dbReference>
<evidence type="ECO:0000313" key="11">
    <source>
        <dbReference type="EMBL" id="CAF4087764.1"/>
    </source>
</evidence>
<dbReference type="Proteomes" id="UP000663834">
    <property type="component" value="Unassembled WGS sequence"/>
</dbReference>
<dbReference type="PANTHER" id="PTHR23507:SF1">
    <property type="entry name" value="FI18259P1-RELATED"/>
    <property type="match status" value="1"/>
</dbReference>
<keyword evidence="4 6" id="KW-0472">Membrane</keyword>
<dbReference type="EMBL" id="CAJOBJ010007512">
    <property type="protein sequence ID" value="CAF4087764.1"/>
    <property type="molecule type" value="Genomic_DNA"/>
</dbReference>
<organism evidence="9 13">
    <name type="scientific">Rotaria magnacalcarata</name>
    <dbReference type="NCBI Taxonomy" id="392030"/>
    <lineage>
        <taxon>Eukaryota</taxon>
        <taxon>Metazoa</taxon>
        <taxon>Spiralia</taxon>
        <taxon>Gnathifera</taxon>
        <taxon>Rotifera</taxon>
        <taxon>Eurotatoria</taxon>
        <taxon>Bdelloidea</taxon>
        <taxon>Philodinida</taxon>
        <taxon>Philodinidae</taxon>
        <taxon>Rotaria</taxon>
    </lineage>
</organism>
<dbReference type="Gene3D" id="1.20.1250.20">
    <property type="entry name" value="MFS general substrate transporter like domains"/>
    <property type="match status" value="2"/>
</dbReference>
<feature type="transmembrane region" description="Helical" evidence="6">
    <location>
        <begin position="214"/>
        <end position="233"/>
    </location>
</feature>
<evidence type="ECO:0000313" key="10">
    <source>
        <dbReference type="EMBL" id="CAF3945656.1"/>
    </source>
</evidence>
<dbReference type="InterPro" id="IPR011701">
    <property type="entry name" value="MFS"/>
</dbReference>